<evidence type="ECO:0000313" key="4">
    <source>
        <dbReference type="Proteomes" id="UP001144036"/>
    </source>
</evidence>
<dbReference type="Pfam" id="PF05378">
    <property type="entry name" value="Hydant_A_N"/>
    <property type="match status" value="1"/>
</dbReference>
<name>A0ABT4SK80_9ACTN</name>
<dbReference type="SUPFAM" id="SSF53067">
    <property type="entry name" value="Actin-like ATPase domain"/>
    <property type="match status" value="1"/>
</dbReference>
<keyword evidence="4" id="KW-1185">Reference proteome</keyword>
<proteinExistence type="predicted"/>
<dbReference type="Proteomes" id="UP001144036">
    <property type="component" value="Unassembled WGS sequence"/>
</dbReference>
<dbReference type="RefSeq" id="WP_270158502.1">
    <property type="nucleotide sequence ID" value="NZ_JAPNNL010000166.1"/>
</dbReference>
<dbReference type="InterPro" id="IPR043129">
    <property type="entry name" value="ATPase_NBD"/>
</dbReference>
<sequence>MSYRVAMDIGGTFTDVVRYDERTGEVTAAKAPTTPHDPAEGVFAALGQVYQIAKGNRERMFDLRYRKPAPLVPRRDVMEIGGRLDWRGDELVPLDEEAVRRYLARAEAGALRVGPESAGAVPDRGRTGSINRPTPLHCRFHSGSSS</sequence>
<feature type="region of interest" description="Disordered" evidence="1">
    <location>
        <begin position="115"/>
        <end position="146"/>
    </location>
</feature>
<gene>
    <name evidence="3" type="ORF">OUY22_29705</name>
</gene>
<feature type="domain" description="Hydantoinase/oxoprolinase N-terminal" evidence="2">
    <location>
        <begin position="4"/>
        <end position="49"/>
    </location>
</feature>
<dbReference type="EMBL" id="JAPNNL010000166">
    <property type="protein sequence ID" value="MDA0637603.1"/>
    <property type="molecule type" value="Genomic_DNA"/>
</dbReference>
<dbReference type="PANTHER" id="PTHR11365:SF23">
    <property type="entry name" value="HYPOTHETICAL 5-OXOPROLINASE (EUROFUNG)-RELATED"/>
    <property type="match status" value="1"/>
</dbReference>
<dbReference type="PANTHER" id="PTHR11365">
    <property type="entry name" value="5-OXOPROLINASE RELATED"/>
    <property type="match status" value="1"/>
</dbReference>
<reference evidence="3" key="1">
    <citation type="submission" date="2022-11" db="EMBL/GenBank/DDBJ databases">
        <title>Nonomuraea corallina sp. nov., a new species of the genus Nonomuraea isolated from sea side sediment in Thai sea.</title>
        <authorList>
            <person name="Ngamcharungchit C."/>
            <person name="Matsumoto A."/>
            <person name="Suriyachadkun C."/>
            <person name="Panbangred W."/>
            <person name="Inahashi Y."/>
            <person name="Intra B."/>
        </authorList>
    </citation>
    <scope>NUCLEOTIDE SEQUENCE</scope>
    <source>
        <strain evidence="3">MCN248</strain>
    </source>
</reference>
<organism evidence="3 4">
    <name type="scientific">Nonomuraea corallina</name>
    <dbReference type="NCBI Taxonomy" id="2989783"/>
    <lineage>
        <taxon>Bacteria</taxon>
        <taxon>Bacillati</taxon>
        <taxon>Actinomycetota</taxon>
        <taxon>Actinomycetes</taxon>
        <taxon>Streptosporangiales</taxon>
        <taxon>Streptosporangiaceae</taxon>
        <taxon>Nonomuraea</taxon>
    </lineage>
</organism>
<evidence type="ECO:0000256" key="1">
    <source>
        <dbReference type="SAM" id="MobiDB-lite"/>
    </source>
</evidence>
<dbReference type="InterPro" id="IPR008040">
    <property type="entry name" value="Hydant_A_N"/>
</dbReference>
<protein>
    <recommendedName>
        <fullName evidence="2">Hydantoinase/oxoprolinase N-terminal domain-containing protein</fullName>
    </recommendedName>
</protein>
<accession>A0ABT4SK80</accession>
<comment type="caution">
    <text evidence="3">The sequence shown here is derived from an EMBL/GenBank/DDBJ whole genome shotgun (WGS) entry which is preliminary data.</text>
</comment>
<dbReference type="InterPro" id="IPR045079">
    <property type="entry name" value="Oxoprolinase-like"/>
</dbReference>
<evidence type="ECO:0000313" key="3">
    <source>
        <dbReference type="EMBL" id="MDA0637603.1"/>
    </source>
</evidence>
<evidence type="ECO:0000259" key="2">
    <source>
        <dbReference type="Pfam" id="PF05378"/>
    </source>
</evidence>